<comment type="caution">
    <text evidence="1">The sequence shown here is derived from an EMBL/GenBank/DDBJ whole genome shotgun (WGS) entry which is preliminary data.</text>
</comment>
<evidence type="ECO:0000313" key="2">
    <source>
        <dbReference type="Proteomes" id="UP000376575"/>
    </source>
</evidence>
<dbReference type="InterPro" id="IPR029044">
    <property type="entry name" value="Nucleotide-diphossugar_trans"/>
</dbReference>
<organism evidence="1 2">
    <name type="scientific">Microcystis aeruginosa NIES-4325</name>
    <dbReference type="NCBI Taxonomy" id="2569534"/>
    <lineage>
        <taxon>Bacteria</taxon>
        <taxon>Bacillati</taxon>
        <taxon>Cyanobacteriota</taxon>
        <taxon>Cyanophyceae</taxon>
        <taxon>Oscillatoriophycideae</taxon>
        <taxon>Chroococcales</taxon>
        <taxon>Microcystaceae</taxon>
        <taxon>Microcystis</taxon>
    </lineage>
</organism>
<proteinExistence type="predicted"/>
<evidence type="ECO:0000313" key="1">
    <source>
        <dbReference type="EMBL" id="GEA26594.1"/>
    </source>
</evidence>
<protein>
    <submittedName>
        <fullName evidence="1">Uncharacterized protein</fullName>
    </submittedName>
</protein>
<dbReference type="EMBL" id="BJKP01000007">
    <property type="protein sequence ID" value="GEA26594.1"/>
    <property type="molecule type" value="Genomic_DNA"/>
</dbReference>
<sequence length="326" mass="37992">MIQWHQKIEEKFFIMDKVSTPSLSIVIPTREGFADHWFNALTEVKGEIEFILVHPPGAPKYPTSDPRVQQIVSPLRGEIIQRATGLMNATAPYILTINCDEYINPDIPEISRQYFSRFPDSWVMRLSRKNVEFGKKEILEAPWLSPNPIEKLEVCGRSQGNSKLYEQGNCLLEIPITPIDNKFDVMCLFRGRRDHRGPHTENFDKKVWKTSIVQETLEDLVGLMPFMGPFKYIPFWCLDRVLGLAIQAKFFEQGKGKIIGHLLPLPEQIRIENNPPEYIRFNRYGVLSELYLIRRFPQYGYMWNLVIPDILNVPRIFIRSRLGKEV</sequence>
<name>A0A5J4F7I8_MICAE</name>
<dbReference type="SUPFAM" id="SSF53448">
    <property type="entry name" value="Nucleotide-diphospho-sugar transferases"/>
    <property type="match status" value="1"/>
</dbReference>
<reference evidence="1 2" key="1">
    <citation type="journal article" date="2019" name="FEMS Microbiol. Lett.">
        <title>A novel salt-tolerant genotype illuminates the sucrose gene evolution in freshwater bloom-forming cyanobacterium Microcystis aeruginosa.</title>
        <authorList>
            <person name="Tanabe Y."/>
            <person name="Yamaguchi H."/>
            <person name="Sano T."/>
            <person name="Kawachi M."/>
        </authorList>
    </citation>
    <scope>NUCLEOTIDE SEQUENCE [LARGE SCALE GENOMIC DNA]</scope>
    <source>
        <strain evidence="1 2">NIES-4325</strain>
    </source>
</reference>
<dbReference type="AlphaFoldDB" id="A0A5J4F7I8"/>
<gene>
    <name evidence="1" type="ORF">MiAbW_01147</name>
</gene>
<accession>A0A5J4F7I8</accession>
<dbReference type="Proteomes" id="UP000376575">
    <property type="component" value="Unassembled WGS sequence"/>
</dbReference>